<dbReference type="InterPro" id="IPR051174">
    <property type="entry name" value="Cytochrome_c-type_ET"/>
</dbReference>
<proteinExistence type="inferred from homology"/>
<dbReference type="RefSeq" id="WP_075441348.1">
    <property type="nucleotide sequence ID" value="NZ_FOQK01000001.1"/>
</dbReference>
<dbReference type="PANTHER" id="PTHR30333:SF1">
    <property type="entry name" value="CYTOCHROME C-TYPE PROTEIN NAPC"/>
    <property type="match status" value="1"/>
</dbReference>
<comment type="similarity">
    <text evidence="2">Belongs to the NapC/NirT/NrfH family.</text>
</comment>
<name>A0A1I3BM30_SELRU</name>
<evidence type="ECO:0000259" key="15">
    <source>
        <dbReference type="Pfam" id="PF03264"/>
    </source>
</evidence>
<keyword evidence="5 12" id="KW-0349">Heme</keyword>
<keyword evidence="11" id="KW-0472">Membrane</keyword>
<sequence>MKLSELPDKKFKLKHIAIAGLACIVLLGASTVMIEATNTTSFCSTTCHEMEPMAKSYDHSIHAKAGVGCADCHEKPGLQGTIASKWQGTQELFLHVTGQVPDPIKMTDAHKKVNCYICHQDKIMNSEVAAKHKDPHTAKHFENGMNCLTCHTGVVHDDKVNMDVPGRERCYTCHLDNMGKL</sequence>
<dbReference type="OrthoDB" id="9791652at2"/>
<evidence type="ECO:0000256" key="4">
    <source>
        <dbReference type="ARBA" id="ARBA00022475"/>
    </source>
</evidence>
<feature type="binding site" description="axial binding residue" evidence="14">
    <location>
        <position position="119"/>
    </location>
    <ligand>
        <name>heme</name>
        <dbReference type="ChEBI" id="CHEBI:30413"/>
        <label>3</label>
    </ligand>
    <ligandPart>
        <name>Fe</name>
        <dbReference type="ChEBI" id="CHEBI:18248"/>
    </ligandPart>
</feature>
<feature type="binding site" description="axial binding residue" evidence="14">
    <location>
        <position position="151"/>
    </location>
    <ligand>
        <name>heme</name>
        <dbReference type="ChEBI" id="CHEBI:30413"/>
        <label>4</label>
    </ligand>
    <ligandPart>
        <name>Fe</name>
        <dbReference type="ChEBI" id="CHEBI:18248"/>
    </ligandPart>
</feature>
<dbReference type="InterPro" id="IPR024717">
    <property type="entry name" value="NapC/NirT/NrfH"/>
</dbReference>
<keyword evidence="3 12" id="KW-0813">Transport</keyword>
<reference evidence="16 17" key="1">
    <citation type="submission" date="2016-10" db="EMBL/GenBank/DDBJ databases">
        <authorList>
            <person name="de Groot N.N."/>
        </authorList>
    </citation>
    <scope>NUCLEOTIDE SEQUENCE [LARGE SCALE GENOMIC DNA]</scope>
    <source>
        <strain evidence="16 17">Z108</strain>
    </source>
</reference>
<evidence type="ECO:0000313" key="16">
    <source>
        <dbReference type="EMBL" id="SFH62831.1"/>
    </source>
</evidence>
<dbReference type="AlphaFoldDB" id="A0A1I3BM30"/>
<dbReference type="GO" id="GO:0020037">
    <property type="term" value="F:heme binding"/>
    <property type="evidence" value="ECO:0007669"/>
    <property type="project" value="InterPro"/>
</dbReference>
<evidence type="ECO:0000256" key="12">
    <source>
        <dbReference type="PIRNR" id="PIRNR000013"/>
    </source>
</evidence>
<evidence type="ECO:0000256" key="10">
    <source>
        <dbReference type="ARBA" id="ARBA00023004"/>
    </source>
</evidence>
<feature type="binding site" description="covalent" evidence="13">
    <location>
        <position position="72"/>
    </location>
    <ligand>
        <name>heme</name>
        <dbReference type="ChEBI" id="CHEBI:30413"/>
        <label>2</label>
    </ligand>
</feature>
<feature type="binding site" description="covalent" evidence="13">
    <location>
        <position position="150"/>
    </location>
    <ligand>
        <name>heme</name>
        <dbReference type="ChEBI" id="CHEBI:30413"/>
        <label>4</label>
    </ligand>
</feature>
<evidence type="ECO:0000256" key="3">
    <source>
        <dbReference type="ARBA" id="ARBA00022448"/>
    </source>
</evidence>
<evidence type="ECO:0000256" key="13">
    <source>
        <dbReference type="PIRSR" id="PIRSR000013-1"/>
    </source>
</evidence>
<comment type="subcellular location">
    <subcellularLocation>
        <location evidence="1">Cell membrane</location>
        <topology evidence="1">Single-pass membrane protein</topology>
    </subcellularLocation>
</comment>
<dbReference type="EMBL" id="FOQK01000001">
    <property type="protein sequence ID" value="SFH62831.1"/>
    <property type="molecule type" value="Genomic_DNA"/>
</dbReference>
<keyword evidence="8 12" id="KW-0249">Electron transport</keyword>
<dbReference type="InterPro" id="IPR038266">
    <property type="entry name" value="NapC/NirT_cytc_sf"/>
</dbReference>
<evidence type="ECO:0000256" key="1">
    <source>
        <dbReference type="ARBA" id="ARBA00004162"/>
    </source>
</evidence>
<feature type="binding site" description="axial binding residue" evidence="14">
    <location>
        <position position="91"/>
    </location>
    <ligand>
        <name>heme</name>
        <dbReference type="ChEBI" id="CHEBI:30413"/>
        <label>1</label>
    </ligand>
    <ligandPart>
        <name>Fe</name>
        <dbReference type="ChEBI" id="CHEBI:18248"/>
    </ligandPart>
</feature>
<dbReference type="Pfam" id="PF03264">
    <property type="entry name" value="Cytochrom_NNT"/>
    <property type="match status" value="1"/>
</dbReference>
<evidence type="ECO:0000256" key="11">
    <source>
        <dbReference type="ARBA" id="ARBA00023136"/>
    </source>
</evidence>
<evidence type="ECO:0000256" key="2">
    <source>
        <dbReference type="ARBA" id="ARBA00007395"/>
    </source>
</evidence>
<feature type="binding site" description="covalent" evidence="13">
    <location>
        <position position="69"/>
    </location>
    <ligand>
        <name>heme</name>
        <dbReference type="ChEBI" id="CHEBI:30413"/>
        <label>2</label>
    </ligand>
</feature>
<evidence type="ECO:0000256" key="7">
    <source>
        <dbReference type="ARBA" id="ARBA00022723"/>
    </source>
</evidence>
<dbReference type="PIRSF" id="PIRSF000013">
    <property type="entry name" value="4_hem_cytochrm_NapC"/>
    <property type="match status" value="1"/>
</dbReference>
<dbReference type="SUPFAM" id="SSF48695">
    <property type="entry name" value="Multiheme cytochromes"/>
    <property type="match status" value="1"/>
</dbReference>
<keyword evidence="6" id="KW-0812">Transmembrane</keyword>
<evidence type="ECO:0000256" key="14">
    <source>
        <dbReference type="PIRSR" id="PIRSR000013-2"/>
    </source>
</evidence>
<evidence type="ECO:0000256" key="5">
    <source>
        <dbReference type="ARBA" id="ARBA00022617"/>
    </source>
</evidence>
<feature type="binding site" description="axial binding residue" evidence="14">
    <location>
        <position position="73"/>
    </location>
    <ligand>
        <name>heme</name>
        <dbReference type="ChEBI" id="CHEBI:30413"/>
        <label>2</label>
    </ligand>
    <ligandPart>
        <name>Fe</name>
        <dbReference type="ChEBI" id="CHEBI:18248"/>
    </ligandPart>
</feature>
<dbReference type="GO" id="GO:0019333">
    <property type="term" value="P:denitrification pathway"/>
    <property type="evidence" value="ECO:0007669"/>
    <property type="project" value="InterPro"/>
</dbReference>
<feature type="binding site" description="covalent" evidence="13">
    <location>
        <position position="118"/>
    </location>
    <ligand>
        <name>heme</name>
        <dbReference type="ChEBI" id="CHEBI:30413"/>
        <label>3</label>
    </ligand>
</feature>
<dbReference type="Gene3D" id="1.10.3820.10">
    <property type="entry name" value="Di-heme elbow motif domain"/>
    <property type="match status" value="1"/>
</dbReference>
<evidence type="ECO:0000256" key="9">
    <source>
        <dbReference type="ARBA" id="ARBA00022989"/>
    </source>
</evidence>
<dbReference type="GO" id="GO:0009061">
    <property type="term" value="P:anaerobic respiration"/>
    <property type="evidence" value="ECO:0007669"/>
    <property type="project" value="TreeGrafter"/>
</dbReference>
<feature type="binding site" description="covalent" evidence="13">
    <location>
        <position position="115"/>
    </location>
    <ligand>
        <name>heme</name>
        <dbReference type="ChEBI" id="CHEBI:30413"/>
        <label>3</label>
    </ligand>
</feature>
<feature type="binding site" description="covalent" evidence="13">
    <location>
        <position position="47"/>
    </location>
    <ligand>
        <name>heme</name>
        <dbReference type="ChEBI" id="CHEBI:30413"/>
        <label>1</label>
    </ligand>
</feature>
<feature type="binding site" description="axial binding residue" evidence="14">
    <location>
        <position position="156"/>
    </location>
    <ligand>
        <name>heme</name>
        <dbReference type="ChEBI" id="CHEBI:30413"/>
        <label>2</label>
    </ligand>
    <ligandPart>
        <name>Fe</name>
        <dbReference type="ChEBI" id="CHEBI:18248"/>
    </ligandPart>
</feature>
<evidence type="ECO:0000256" key="6">
    <source>
        <dbReference type="ARBA" id="ARBA00022692"/>
    </source>
</evidence>
<feature type="binding site" description="covalent" evidence="13">
    <location>
        <position position="43"/>
    </location>
    <ligand>
        <name>heme</name>
        <dbReference type="ChEBI" id="CHEBI:30413"/>
        <label>1</label>
    </ligand>
</feature>
<protein>
    <recommendedName>
        <fullName evidence="12">Cytochrome c-type protein</fullName>
    </recommendedName>
</protein>
<dbReference type="GO" id="GO:0005886">
    <property type="term" value="C:plasma membrane"/>
    <property type="evidence" value="ECO:0007669"/>
    <property type="project" value="UniProtKB-SubCell"/>
</dbReference>
<dbReference type="GO" id="GO:0009055">
    <property type="term" value="F:electron transfer activity"/>
    <property type="evidence" value="ECO:0007669"/>
    <property type="project" value="TreeGrafter"/>
</dbReference>
<keyword evidence="10 12" id="KW-0408">Iron</keyword>
<evidence type="ECO:0000256" key="8">
    <source>
        <dbReference type="ARBA" id="ARBA00022982"/>
    </source>
</evidence>
<dbReference type="PANTHER" id="PTHR30333">
    <property type="entry name" value="CYTOCHROME C-TYPE PROTEIN"/>
    <property type="match status" value="1"/>
</dbReference>
<organism evidence="16 17">
    <name type="scientific">Selenomonas ruminantium</name>
    <dbReference type="NCBI Taxonomy" id="971"/>
    <lineage>
        <taxon>Bacteria</taxon>
        <taxon>Bacillati</taxon>
        <taxon>Bacillota</taxon>
        <taxon>Negativicutes</taxon>
        <taxon>Selenomonadales</taxon>
        <taxon>Selenomonadaceae</taxon>
        <taxon>Selenomonas</taxon>
    </lineage>
</organism>
<accession>A0A1I3BM30</accession>
<keyword evidence="7 12" id="KW-0479">Metal-binding</keyword>
<dbReference type="Proteomes" id="UP000183639">
    <property type="component" value="Unassembled WGS sequence"/>
</dbReference>
<dbReference type="InterPro" id="IPR036280">
    <property type="entry name" value="Multihaem_cyt_sf"/>
</dbReference>
<feature type="binding site" description="axial binding residue" evidence="14">
    <location>
        <position position="50"/>
    </location>
    <ligand>
        <name>heme</name>
        <dbReference type="ChEBI" id="CHEBI:30413"/>
        <label>1</label>
    </ligand>
    <ligandPart>
        <name>Fe</name>
        <dbReference type="ChEBI" id="CHEBI:18248"/>
    </ligandPart>
</feature>
<keyword evidence="4" id="KW-1003">Cell membrane</keyword>
<dbReference type="GO" id="GO:0046872">
    <property type="term" value="F:metal ion binding"/>
    <property type="evidence" value="ECO:0007669"/>
    <property type="project" value="UniProtKB-KW"/>
</dbReference>
<feature type="domain" description="NapC/NirT cytochrome c N-terminal" evidence="15">
    <location>
        <begin position="16"/>
        <end position="157"/>
    </location>
</feature>
<comment type="cofactor">
    <cofactor evidence="13">
        <name>heme</name>
        <dbReference type="ChEBI" id="CHEBI:30413"/>
    </cofactor>
    <text evidence="13">Binds 4 heme groups per subunit.</text>
</comment>
<comment type="PTM">
    <text evidence="12">Binds 4 heme groups per subunit.</text>
</comment>
<gene>
    <name evidence="16" type="ORF">SAMN04487861_10147</name>
</gene>
<keyword evidence="9" id="KW-1133">Transmembrane helix</keyword>
<dbReference type="InterPro" id="IPR005126">
    <property type="entry name" value="NapC/NirT_cyt_c_N"/>
</dbReference>
<feature type="binding site" description="covalent" evidence="13">
    <location>
        <position position="147"/>
    </location>
    <ligand>
        <name>heme</name>
        <dbReference type="ChEBI" id="CHEBI:30413"/>
        <label>4</label>
    </ligand>
</feature>
<evidence type="ECO:0000313" key="17">
    <source>
        <dbReference type="Proteomes" id="UP000183639"/>
    </source>
</evidence>